<keyword evidence="2" id="KW-1185">Reference proteome</keyword>
<dbReference type="SUPFAM" id="SSF140376">
    <property type="entry name" value="ChaB-like"/>
    <property type="match status" value="1"/>
</dbReference>
<reference evidence="1 2" key="1">
    <citation type="submission" date="2018-05" db="EMBL/GenBank/DDBJ databases">
        <title>Genomic Encyclopedia of Type Strains, Phase IV (KMG-IV): sequencing the most valuable type-strain genomes for metagenomic binning, comparative biology and taxonomic classification.</title>
        <authorList>
            <person name="Goeker M."/>
        </authorList>
    </citation>
    <scope>NUCLEOTIDE SEQUENCE [LARGE SCALE GENOMIC DNA]</scope>
    <source>
        <strain evidence="1 2">DSM 25350</strain>
    </source>
</reference>
<dbReference type="InterPro" id="IPR037205">
    <property type="entry name" value="ChaB_sf"/>
</dbReference>
<dbReference type="Pfam" id="PF06150">
    <property type="entry name" value="ChaB"/>
    <property type="match status" value="1"/>
</dbReference>
<dbReference type="AlphaFoldDB" id="A0A316FCZ8"/>
<comment type="caution">
    <text evidence="1">The sequence shown here is derived from an EMBL/GenBank/DDBJ whole genome shotgun (WGS) entry which is preliminary data.</text>
</comment>
<dbReference type="OrthoDB" id="73307at2"/>
<evidence type="ECO:0000313" key="1">
    <source>
        <dbReference type="EMBL" id="PWK45346.1"/>
    </source>
</evidence>
<sequence length="75" mass="8767">MPYQSLSELPDSVSDNLPKHAQEIYKEAFNSAWDEYKDKDDRKGDDSRETVAHKVAWSAVKQSYEKNDNDCWVKK</sequence>
<gene>
    <name evidence="1" type="ORF">C8D97_11419</name>
</gene>
<dbReference type="RefSeq" id="WP_109764892.1">
    <property type="nucleotide sequence ID" value="NZ_QGGU01000014.1"/>
</dbReference>
<accession>A0A316FCZ8</accession>
<protein>
    <submittedName>
        <fullName evidence="1">Cation transport regulator ChaB</fullName>
    </submittedName>
</protein>
<dbReference type="Proteomes" id="UP000245790">
    <property type="component" value="Unassembled WGS sequence"/>
</dbReference>
<dbReference type="InterPro" id="IPR009317">
    <property type="entry name" value="ChaB"/>
</dbReference>
<dbReference type="EMBL" id="QGGU01000014">
    <property type="protein sequence ID" value="PWK45346.1"/>
    <property type="molecule type" value="Genomic_DNA"/>
</dbReference>
<evidence type="ECO:0000313" key="2">
    <source>
        <dbReference type="Proteomes" id="UP000245790"/>
    </source>
</evidence>
<organism evidence="1 2">
    <name type="scientific">Pleionea mediterranea</name>
    <dbReference type="NCBI Taxonomy" id="523701"/>
    <lineage>
        <taxon>Bacteria</taxon>
        <taxon>Pseudomonadati</taxon>
        <taxon>Pseudomonadota</taxon>
        <taxon>Gammaproteobacteria</taxon>
        <taxon>Oceanospirillales</taxon>
        <taxon>Pleioneaceae</taxon>
        <taxon>Pleionea</taxon>
    </lineage>
</organism>
<dbReference type="Gene3D" id="1.10.1740.70">
    <property type="entry name" value="ChaB"/>
    <property type="match status" value="1"/>
</dbReference>
<name>A0A316FCZ8_9GAMM</name>
<dbReference type="NCBIfam" id="NF007136">
    <property type="entry name" value="PRK09582.1"/>
    <property type="match status" value="1"/>
</dbReference>
<proteinExistence type="predicted"/>